<protein>
    <submittedName>
        <fullName evidence="1">Uncharacterized protein</fullName>
    </submittedName>
</protein>
<dbReference type="OrthoDB" id="10273186at2759"/>
<reference evidence="1 2" key="1">
    <citation type="submission" date="2016-02" db="EMBL/GenBank/DDBJ databases">
        <title>Genome analysis of coral dinoflagellate symbionts highlights evolutionary adaptations to a symbiotic lifestyle.</title>
        <authorList>
            <person name="Aranda M."/>
            <person name="Li Y."/>
            <person name="Liew Y.J."/>
            <person name="Baumgarten S."/>
            <person name="Simakov O."/>
            <person name="Wilson M."/>
            <person name="Piel J."/>
            <person name="Ashoor H."/>
            <person name="Bougouffa S."/>
            <person name="Bajic V.B."/>
            <person name="Ryu T."/>
            <person name="Ravasi T."/>
            <person name="Bayer T."/>
            <person name="Micklem G."/>
            <person name="Kim H."/>
            <person name="Bhak J."/>
            <person name="Lajeunesse T.C."/>
            <person name="Voolstra C.R."/>
        </authorList>
    </citation>
    <scope>NUCLEOTIDE SEQUENCE [LARGE SCALE GENOMIC DNA]</scope>
    <source>
        <strain evidence="1 2">CCMP2467</strain>
    </source>
</reference>
<accession>A0A1Q9D4A1</accession>
<keyword evidence="2" id="KW-1185">Reference proteome</keyword>
<evidence type="ECO:0000313" key="1">
    <source>
        <dbReference type="EMBL" id="OLP90008.1"/>
    </source>
</evidence>
<evidence type="ECO:0000313" key="2">
    <source>
        <dbReference type="Proteomes" id="UP000186817"/>
    </source>
</evidence>
<comment type="caution">
    <text evidence="1">The sequence shown here is derived from an EMBL/GenBank/DDBJ whole genome shotgun (WGS) entry which is preliminary data.</text>
</comment>
<dbReference type="EMBL" id="LSRX01000732">
    <property type="protein sequence ID" value="OLP90008.1"/>
    <property type="molecule type" value="Genomic_DNA"/>
</dbReference>
<organism evidence="1 2">
    <name type="scientific">Symbiodinium microadriaticum</name>
    <name type="common">Dinoflagellate</name>
    <name type="synonym">Zooxanthella microadriatica</name>
    <dbReference type="NCBI Taxonomy" id="2951"/>
    <lineage>
        <taxon>Eukaryota</taxon>
        <taxon>Sar</taxon>
        <taxon>Alveolata</taxon>
        <taxon>Dinophyceae</taxon>
        <taxon>Suessiales</taxon>
        <taxon>Symbiodiniaceae</taxon>
        <taxon>Symbiodinium</taxon>
    </lineage>
</organism>
<proteinExistence type="predicted"/>
<dbReference type="AlphaFoldDB" id="A0A1Q9D4A1"/>
<name>A0A1Q9D4A1_SYMMI</name>
<dbReference type="Proteomes" id="UP000186817">
    <property type="component" value="Unassembled WGS sequence"/>
</dbReference>
<gene>
    <name evidence="1" type="ORF">AK812_SmicGene28476</name>
</gene>
<sequence>MSMVALIGARREQSVIFLHADRAIVMIWPPPASERDGLPWQWRQECWADWFISQKDVESHLVPELE</sequence>